<organism evidence="1 2">
    <name type="scientific">Striga asiatica</name>
    <name type="common">Asiatic witchweed</name>
    <name type="synonym">Buchnera asiatica</name>
    <dbReference type="NCBI Taxonomy" id="4170"/>
    <lineage>
        <taxon>Eukaryota</taxon>
        <taxon>Viridiplantae</taxon>
        <taxon>Streptophyta</taxon>
        <taxon>Embryophyta</taxon>
        <taxon>Tracheophyta</taxon>
        <taxon>Spermatophyta</taxon>
        <taxon>Magnoliopsida</taxon>
        <taxon>eudicotyledons</taxon>
        <taxon>Gunneridae</taxon>
        <taxon>Pentapetalae</taxon>
        <taxon>asterids</taxon>
        <taxon>lamiids</taxon>
        <taxon>Lamiales</taxon>
        <taxon>Orobanchaceae</taxon>
        <taxon>Buchnereae</taxon>
        <taxon>Striga</taxon>
    </lineage>
</organism>
<dbReference type="AlphaFoldDB" id="A0A5A7QA39"/>
<evidence type="ECO:0000313" key="2">
    <source>
        <dbReference type="Proteomes" id="UP000325081"/>
    </source>
</evidence>
<gene>
    <name evidence="1" type="ORF">STAS_18886</name>
</gene>
<name>A0A5A7QA39_STRAF</name>
<dbReference type="Proteomes" id="UP000325081">
    <property type="component" value="Unassembled WGS sequence"/>
</dbReference>
<protein>
    <submittedName>
        <fullName evidence="1">Acyl-[acyl-carrier-protein]--UDP-N-acetylglucosamine O-acyltransferase</fullName>
    </submittedName>
</protein>
<evidence type="ECO:0000313" key="1">
    <source>
        <dbReference type="EMBL" id="GER42119.1"/>
    </source>
</evidence>
<comment type="caution">
    <text evidence="1">The sequence shown here is derived from an EMBL/GenBank/DDBJ whole genome shotgun (WGS) entry which is preliminary data.</text>
</comment>
<accession>A0A5A7QA39</accession>
<keyword evidence="2" id="KW-1185">Reference proteome</keyword>
<proteinExistence type="predicted"/>
<dbReference type="EMBL" id="BKCP01006294">
    <property type="protein sequence ID" value="GER42119.1"/>
    <property type="molecule type" value="Genomic_DNA"/>
</dbReference>
<dbReference type="GO" id="GO:0016746">
    <property type="term" value="F:acyltransferase activity"/>
    <property type="evidence" value="ECO:0007669"/>
    <property type="project" value="UniProtKB-KW"/>
</dbReference>
<sequence length="163" mass="17664">MNEEHGKIKFPPQLTIGIKYYDKSKATPLVGTWDCGGLKSGLIRVFSSGTNRFTGRIPGSSKLGQGLRARGPWHEGESRCVGPDPVMARDDSGGSVGSFGSRDIDGGLLPIHTVGTTLGHSILVSKASPLCRRPLTCGGRSKERQWELEEEHMKVQAMIFSKQ</sequence>
<keyword evidence="1" id="KW-0012">Acyltransferase</keyword>
<keyword evidence="1" id="KW-0808">Transferase</keyword>
<reference evidence="2" key="1">
    <citation type="journal article" date="2019" name="Curr. Biol.">
        <title>Genome Sequence of Striga asiatica Provides Insight into the Evolution of Plant Parasitism.</title>
        <authorList>
            <person name="Yoshida S."/>
            <person name="Kim S."/>
            <person name="Wafula E.K."/>
            <person name="Tanskanen J."/>
            <person name="Kim Y.M."/>
            <person name="Honaas L."/>
            <person name="Yang Z."/>
            <person name="Spallek T."/>
            <person name="Conn C.E."/>
            <person name="Ichihashi Y."/>
            <person name="Cheong K."/>
            <person name="Cui S."/>
            <person name="Der J.P."/>
            <person name="Gundlach H."/>
            <person name="Jiao Y."/>
            <person name="Hori C."/>
            <person name="Ishida J.K."/>
            <person name="Kasahara H."/>
            <person name="Kiba T."/>
            <person name="Kim M.S."/>
            <person name="Koo N."/>
            <person name="Laohavisit A."/>
            <person name="Lee Y.H."/>
            <person name="Lumba S."/>
            <person name="McCourt P."/>
            <person name="Mortimer J.C."/>
            <person name="Mutuku J.M."/>
            <person name="Nomura T."/>
            <person name="Sasaki-Sekimoto Y."/>
            <person name="Seto Y."/>
            <person name="Wang Y."/>
            <person name="Wakatake T."/>
            <person name="Sakakibara H."/>
            <person name="Demura T."/>
            <person name="Yamaguchi S."/>
            <person name="Yoneyama K."/>
            <person name="Manabe R.I."/>
            <person name="Nelson D.C."/>
            <person name="Schulman A.H."/>
            <person name="Timko M.P."/>
            <person name="dePamphilis C.W."/>
            <person name="Choi D."/>
            <person name="Shirasu K."/>
        </authorList>
    </citation>
    <scope>NUCLEOTIDE SEQUENCE [LARGE SCALE GENOMIC DNA]</scope>
    <source>
        <strain evidence="2">cv. UVA1</strain>
    </source>
</reference>